<name>A0A7H0XFX8_9CAUD</name>
<dbReference type="Proteomes" id="UP000516415">
    <property type="component" value="Segment"/>
</dbReference>
<keyword evidence="2" id="KW-1185">Reference proteome</keyword>
<protein>
    <submittedName>
        <fullName evidence="1">Uncharacterized protein</fullName>
    </submittedName>
</protein>
<dbReference type="EMBL" id="MT740307">
    <property type="protein sequence ID" value="QNR53918.1"/>
    <property type="molecule type" value="Genomic_DNA"/>
</dbReference>
<proteinExistence type="predicted"/>
<sequence length="88" mass="9932">MSHGWNTCYTCGTHYHDGENDGDCPKKPCVAPVKKQKKWEAECVVQEGVARPTFKMAQDGGYDYTSGFLKYLFPIEGKKVKITIELID</sequence>
<reference evidence="1 2" key="1">
    <citation type="submission" date="2020-07" db="EMBL/GenBank/DDBJ databases">
        <authorList>
            <person name="Martino G."/>
            <person name="Holtappels D."/>
            <person name="Wagemans J."/>
            <person name="Lavigne R."/>
            <person name="Turina M."/>
            <person name="Ciuffo M."/>
        </authorList>
    </citation>
    <scope>NUCLEOTIDE SEQUENCE [LARGE SCALE GENOMIC DNA]</scope>
</reference>
<accession>A0A7H0XFX8</accession>
<evidence type="ECO:0000313" key="2">
    <source>
        <dbReference type="Proteomes" id="UP000516415"/>
    </source>
</evidence>
<evidence type="ECO:0000313" key="1">
    <source>
        <dbReference type="EMBL" id="QNR53918.1"/>
    </source>
</evidence>
<gene>
    <name evidence="1" type="ORF">phiK7A1_130</name>
</gene>
<organism evidence="1 2">
    <name type="scientific">Pseudomonas phage phiK7A1</name>
    <dbReference type="NCBI Taxonomy" id="2759194"/>
    <lineage>
        <taxon>Viruses</taxon>
        <taxon>Duplodnaviria</taxon>
        <taxon>Heunggongvirae</taxon>
        <taxon>Uroviricota</taxon>
        <taxon>Caudoviricetes</taxon>
        <taxon>Vandenendeviridae</taxon>
        <taxon>Gorskivirinae</taxon>
        <taxon>Torinovirus</taxon>
        <taxon>Torinovirus K7A1</taxon>
    </lineage>
</organism>